<dbReference type="InterPro" id="IPR036291">
    <property type="entry name" value="NAD(P)-bd_dom_sf"/>
</dbReference>
<accession>A0A136JI73</accession>
<feature type="compositionally biased region" description="Low complexity" evidence="4">
    <location>
        <begin position="144"/>
        <end position="155"/>
    </location>
</feature>
<dbReference type="PRINTS" id="PR00081">
    <property type="entry name" value="GDHRDH"/>
</dbReference>
<reference evidence="6" key="1">
    <citation type="submission" date="2016-02" db="EMBL/GenBank/DDBJ databases">
        <title>Draft genome sequence of Microdochium bolleyi, a fungal endophyte of beachgrass.</title>
        <authorList>
            <consortium name="DOE Joint Genome Institute"/>
            <person name="David A.S."/>
            <person name="May G."/>
            <person name="Haridas S."/>
            <person name="Lim J."/>
            <person name="Wang M."/>
            <person name="Labutti K."/>
            <person name="Lipzen A."/>
            <person name="Barry K."/>
            <person name="Grigoriev I.V."/>
        </authorList>
    </citation>
    <scope>NUCLEOTIDE SEQUENCE [LARGE SCALE GENOMIC DNA]</scope>
    <source>
        <strain evidence="6">J235TASD1</strain>
    </source>
</reference>
<evidence type="ECO:0000256" key="1">
    <source>
        <dbReference type="ARBA" id="ARBA00006484"/>
    </source>
</evidence>
<protein>
    <recommendedName>
        <fullName evidence="7">Short chain dehydrogenase/reductase</fullName>
    </recommendedName>
</protein>
<organism evidence="5 6">
    <name type="scientific">Microdochium bolleyi</name>
    <dbReference type="NCBI Taxonomy" id="196109"/>
    <lineage>
        <taxon>Eukaryota</taxon>
        <taxon>Fungi</taxon>
        <taxon>Dikarya</taxon>
        <taxon>Ascomycota</taxon>
        <taxon>Pezizomycotina</taxon>
        <taxon>Sordariomycetes</taxon>
        <taxon>Xylariomycetidae</taxon>
        <taxon>Xylariales</taxon>
        <taxon>Microdochiaceae</taxon>
        <taxon>Microdochium</taxon>
    </lineage>
</organism>
<gene>
    <name evidence="5" type="ORF">Micbo1qcDRAFT_3566</name>
</gene>
<dbReference type="SUPFAM" id="SSF51735">
    <property type="entry name" value="NAD(P)-binding Rossmann-fold domains"/>
    <property type="match status" value="1"/>
</dbReference>
<dbReference type="STRING" id="196109.A0A136JI73"/>
<dbReference type="InterPro" id="IPR002347">
    <property type="entry name" value="SDR_fam"/>
</dbReference>
<sequence>MAASSIFKAGNTAVITGGASGIGLALAKRCVAAGMKTLIIDRNAETLEAAAQDSGGGSGGGAMSTIQADVSKVEDWEKVREKVQSDFGGRINLLALNAGMSQKSSFDDADPSGFRATIDTNLFGVINGITTLLPLIKEDAKKNSSSSSTGGPPTSAIIITGSKQGITNPPGNPAYNASKAAVKAVAEHLSFDLARDAPSVAVHLLVPGWVWTGLTGAASGGSVQKSDGSWWPEQVVDFLQGKMAEGQFWVLCPDNEVSEATDRKRMLWSSGDAVNGRKPLSRWREEYKEEVAEFMAKEH</sequence>
<dbReference type="GO" id="GO:0016616">
    <property type="term" value="F:oxidoreductase activity, acting on the CH-OH group of donors, NAD or NADP as acceptor"/>
    <property type="evidence" value="ECO:0007669"/>
    <property type="project" value="UniProtKB-ARBA"/>
</dbReference>
<keyword evidence="2" id="KW-0521">NADP</keyword>
<evidence type="ECO:0000256" key="4">
    <source>
        <dbReference type="SAM" id="MobiDB-lite"/>
    </source>
</evidence>
<comment type="similarity">
    <text evidence="1">Belongs to the short-chain dehydrogenases/reductases (SDR) family.</text>
</comment>
<proteinExistence type="inferred from homology"/>
<dbReference type="GO" id="GO:0050664">
    <property type="term" value="F:oxidoreductase activity, acting on NAD(P)H, oxygen as acceptor"/>
    <property type="evidence" value="ECO:0007669"/>
    <property type="project" value="TreeGrafter"/>
</dbReference>
<name>A0A136JI73_9PEZI</name>
<evidence type="ECO:0000256" key="3">
    <source>
        <dbReference type="ARBA" id="ARBA00023002"/>
    </source>
</evidence>
<dbReference type="PROSITE" id="PS00061">
    <property type="entry name" value="ADH_SHORT"/>
    <property type="match status" value="1"/>
</dbReference>
<dbReference type="InParanoid" id="A0A136JI73"/>
<dbReference type="Gene3D" id="3.40.50.720">
    <property type="entry name" value="NAD(P)-binding Rossmann-like Domain"/>
    <property type="match status" value="1"/>
</dbReference>
<dbReference type="Pfam" id="PF00106">
    <property type="entry name" value="adh_short"/>
    <property type="match status" value="1"/>
</dbReference>
<dbReference type="CDD" id="cd05233">
    <property type="entry name" value="SDR_c"/>
    <property type="match status" value="1"/>
</dbReference>
<dbReference type="AlphaFoldDB" id="A0A136JI73"/>
<evidence type="ECO:0000313" key="6">
    <source>
        <dbReference type="Proteomes" id="UP000070501"/>
    </source>
</evidence>
<dbReference type="PANTHER" id="PTHR43008:SF7">
    <property type="entry name" value="SHORT CHAIN DEHYDROGENASE_REDUCTASE (AFU_ORTHOLOGUE AFUA_2G00830)"/>
    <property type="match status" value="1"/>
</dbReference>
<dbReference type="Proteomes" id="UP000070501">
    <property type="component" value="Unassembled WGS sequence"/>
</dbReference>
<evidence type="ECO:0000313" key="5">
    <source>
        <dbReference type="EMBL" id="KXJ96847.1"/>
    </source>
</evidence>
<keyword evidence="6" id="KW-1185">Reference proteome</keyword>
<evidence type="ECO:0000256" key="2">
    <source>
        <dbReference type="ARBA" id="ARBA00022857"/>
    </source>
</evidence>
<dbReference type="InterPro" id="IPR020904">
    <property type="entry name" value="Sc_DH/Rdtase_CS"/>
</dbReference>
<evidence type="ECO:0008006" key="7">
    <source>
        <dbReference type="Google" id="ProtNLM"/>
    </source>
</evidence>
<keyword evidence="3" id="KW-0560">Oxidoreductase</keyword>
<dbReference type="PANTHER" id="PTHR43008">
    <property type="entry name" value="BENZIL REDUCTASE"/>
    <property type="match status" value="1"/>
</dbReference>
<dbReference type="OrthoDB" id="5307821at2759"/>
<feature type="region of interest" description="Disordered" evidence="4">
    <location>
        <begin position="141"/>
        <end position="163"/>
    </location>
</feature>
<dbReference type="EMBL" id="KQ964245">
    <property type="protein sequence ID" value="KXJ96847.1"/>
    <property type="molecule type" value="Genomic_DNA"/>
</dbReference>